<dbReference type="InParanoid" id="A0A7J7CM24"/>
<proteinExistence type="predicted"/>
<dbReference type="AlphaFoldDB" id="A0A7J7CM24"/>
<gene>
    <name evidence="1" type="ORF">HS088_TW15G00589</name>
</gene>
<evidence type="ECO:0000313" key="1">
    <source>
        <dbReference type="EMBL" id="KAF5735089.1"/>
    </source>
</evidence>
<accession>A0A7J7CM24</accession>
<keyword evidence="2" id="KW-1185">Reference proteome</keyword>
<name>A0A7J7CM24_TRIWF</name>
<comment type="caution">
    <text evidence="1">The sequence shown here is derived from an EMBL/GenBank/DDBJ whole genome shotgun (WGS) entry which is preliminary data.</text>
</comment>
<organism evidence="1 2">
    <name type="scientific">Tripterygium wilfordii</name>
    <name type="common">Thunder God vine</name>
    <dbReference type="NCBI Taxonomy" id="458696"/>
    <lineage>
        <taxon>Eukaryota</taxon>
        <taxon>Viridiplantae</taxon>
        <taxon>Streptophyta</taxon>
        <taxon>Embryophyta</taxon>
        <taxon>Tracheophyta</taxon>
        <taxon>Spermatophyta</taxon>
        <taxon>Magnoliopsida</taxon>
        <taxon>eudicotyledons</taxon>
        <taxon>Gunneridae</taxon>
        <taxon>Pentapetalae</taxon>
        <taxon>rosids</taxon>
        <taxon>fabids</taxon>
        <taxon>Celastrales</taxon>
        <taxon>Celastraceae</taxon>
        <taxon>Tripterygium</taxon>
    </lineage>
</organism>
<reference evidence="1 2" key="1">
    <citation type="journal article" date="2020" name="Nat. Commun.">
        <title>Genome of Tripterygium wilfordii and identification of cytochrome P450 involved in triptolide biosynthesis.</title>
        <authorList>
            <person name="Tu L."/>
            <person name="Su P."/>
            <person name="Zhang Z."/>
            <person name="Gao L."/>
            <person name="Wang J."/>
            <person name="Hu T."/>
            <person name="Zhou J."/>
            <person name="Zhang Y."/>
            <person name="Zhao Y."/>
            <person name="Liu Y."/>
            <person name="Song Y."/>
            <person name="Tong Y."/>
            <person name="Lu Y."/>
            <person name="Yang J."/>
            <person name="Xu C."/>
            <person name="Jia M."/>
            <person name="Peters R.J."/>
            <person name="Huang L."/>
            <person name="Gao W."/>
        </authorList>
    </citation>
    <scope>NUCLEOTIDE SEQUENCE [LARGE SCALE GENOMIC DNA]</scope>
    <source>
        <strain evidence="2">cv. XIE 37</strain>
        <tissue evidence="1">Leaf</tissue>
    </source>
</reference>
<dbReference type="Proteomes" id="UP000593562">
    <property type="component" value="Unassembled WGS sequence"/>
</dbReference>
<protein>
    <submittedName>
        <fullName evidence="1">Trichohyalin-like</fullName>
    </submittedName>
</protein>
<dbReference type="PANTHER" id="PTHR34660">
    <property type="entry name" value="MYB-LIKE PROTEIN X"/>
    <property type="match status" value="1"/>
</dbReference>
<evidence type="ECO:0000313" key="2">
    <source>
        <dbReference type="Proteomes" id="UP000593562"/>
    </source>
</evidence>
<dbReference type="EMBL" id="JAAARO010000015">
    <property type="protein sequence ID" value="KAF5735089.1"/>
    <property type="molecule type" value="Genomic_DNA"/>
</dbReference>
<dbReference type="PANTHER" id="PTHR34660:SF7">
    <property type="entry name" value="DNA LIGASE-LIKE PROTEIN"/>
    <property type="match status" value="1"/>
</dbReference>
<sequence>MSRCVPFPPPGHTRSDSGDFAFFLESSTEKKRGLKRLEMKKESKKRKIFGDSEDLAQVVTGLEDIVNPKSMMKVVSLYKDLIDELVSQTSDDQQDWFLGCERIGGCTSQEVVVAESLQWPRARYLPEVDLFALPYTVPF</sequence>